<protein>
    <submittedName>
        <fullName evidence="2">Uncharacterized protein</fullName>
    </submittedName>
</protein>
<evidence type="ECO:0000313" key="2">
    <source>
        <dbReference type="EMBL" id="JAH78064.1"/>
    </source>
</evidence>
<feature type="signal peptide" evidence="1">
    <location>
        <begin position="1"/>
        <end position="20"/>
    </location>
</feature>
<accession>A0A0E9VIU8</accession>
<dbReference type="AlphaFoldDB" id="A0A0E9VIU8"/>
<sequence>MGPFLHNSLGFLCFYAIVLSHKQWDKDVCAALWELRFTHDSDTATAKKGMGA</sequence>
<reference evidence="2" key="2">
    <citation type="journal article" date="2015" name="Fish Shellfish Immunol.">
        <title>Early steps in the European eel (Anguilla anguilla)-Vibrio vulnificus interaction in the gills: Role of the RtxA13 toxin.</title>
        <authorList>
            <person name="Callol A."/>
            <person name="Pajuelo D."/>
            <person name="Ebbesson L."/>
            <person name="Teles M."/>
            <person name="MacKenzie S."/>
            <person name="Amaro C."/>
        </authorList>
    </citation>
    <scope>NUCLEOTIDE SEQUENCE</scope>
</reference>
<organism evidence="2">
    <name type="scientific">Anguilla anguilla</name>
    <name type="common">European freshwater eel</name>
    <name type="synonym">Muraena anguilla</name>
    <dbReference type="NCBI Taxonomy" id="7936"/>
    <lineage>
        <taxon>Eukaryota</taxon>
        <taxon>Metazoa</taxon>
        <taxon>Chordata</taxon>
        <taxon>Craniata</taxon>
        <taxon>Vertebrata</taxon>
        <taxon>Euteleostomi</taxon>
        <taxon>Actinopterygii</taxon>
        <taxon>Neopterygii</taxon>
        <taxon>Teleostei</taxon>
        <taxon>Anguilliformes</taxon>
        <taxon>Anguillidae</taxon>
        <taxon>Anguilla</taxon>
    </lineage>
</organism>
<name>A0A0E9VIU8_ANGAN</name>
<feature type="chain" id="PRO_5002433949" evidence="1">
    <location>
        <begin position="21"/>
        <end position="52"/>
    </location>
</feature>
<proteinExistence type="predicted"/>
<dbReference type="EMBL" id="GBXM01030513">
    <property type="protein sequence ID" value="JAH78064.1"/>
    <property type="molecule type" value="Transcribed_RNA"/>
</dbReference>
<keyword evidence="1" id="KW-0732">Signal</keyword>
<reference evidence="2" key="1">
    <citation type="submission" date="2014-11" db="EMBL/GenBank/DDBJ databases">
        <authorList>
            <person name="Amaro Gonzalez C."/>
        </authorList>
    </citation>
    <scope>NUCLEOTIDE SEQUENCE</scope>
</reference>
<evidence type="ECO:0000256" key="1">
    <source>
        <dbReference type="SAM" id="SignalP"/>
    </source>
</evidence>